<keyword evidence="2" id="KW-1003">Cell membrane</keyword>
<evidence type="ECO:0000313" key="7">
    <source>
        <dbReference type="EMBL" id="MCA6074415.1"/>
    </source>
</evidence>
<dbReference type="AlphaFoldDB" id="A0A9X1HLZ0"/>
<evidence type="ECO:0000256" key="2">
    <source>
        <dbReference type="ARBA" id="ARBA00022475"/>
    </source>
</evidence>
<evidence type="ECO:0000256" key="6">
    <source>
        <dbReference type="SAM" id="Phobius"/>
    </source>
</evidence>
<feature type="transmembrane region" description="Helical" evidence="6">
    <location>
        <begin position="177"/>
        <end position="195"/>
    </location>
</feature>
<evidence type="ECO:0000256" key="4">
    <source>
        <dbReference type="ARBA" id="ARBA00022989"/>
    </source>
</evidence>
<dbReference type="RefSeq" id="WP_225697509.1">
    <property type="nucleotide sequence ID" value="NZ_JAIXNE010000001.1"/>
</dbReference>
<dbReference type="PANTHER" id="PTHR30086:SF20">
    <property type="entry name" value="ARGININE EXPORTER PROTEIN ARGO-RELATED"/>
    <property type="match status" value="1"/>
</dbReference>
<dbReference type="GO" id="GO:0005886">
    <property type="term" value="C:plasma membrane"/>
    <property type="evidence" value="ECO:0007669"/>
    <property type="project" value="UniProtKB-SubCell"/>
</dbReference>
<feature type="transmembrane region" description="Helical" evidence="6">
    <location>
        <begin position="144"/>
        <end position="165"/>
    </location>
</feature>
<evidence type="ECO:0000313" key="8">
    <source>
        <dbReference type="Proteomes" id="UP001139409"/>
    </source>
</evidence>
<gene>
    <name evidence="7" type="ORF">LDX50_06020</name>
</gene>
<keyword evidence="4 6" id="KW-1133">Transmembrane helix</keyword>
<evidence type="ECO:0000256" key="5">
    <source>
        <dbReference type="ARBA" id="ARBA00023136"/>
    </source>
</evidence>
<dbReference type="GO" id="GO:0015171">
    <property type="term" value="F:amino acid transmembrane transporter activity"/>
    <property type="evidence" value="ECO:0007669"/>
    <property type="project" value="TreeGrafter"/>
</dbReference>
<protein>
    <submittedName>
        <fullName evidence="7">LysE family transporter</fullName>
    </submittedName>
</protein>
<dbReference type="Proteomes" id="UP001139409">
    <property type="component" value="Unassembled WGS sequence"/>
</dbReference>
<dbReference type="InterPro" id="IPR001123">
    <property type="entry name" value="LeuE-type"/>
</dbReference>
<accession>A0A9X1HLZ0</accession>
<comment type="subcellular location">
    <subcellularLocation>
        <location evidence="1">Cell membrane</location>
        <topology evidence="1">Multi-pass membrane protein</topology>
    </subcellularLocation>
</comment>
<proteinExistence type="predicted"/>
<keyword evidence="5 6" id="KW-0472">Membrane</keyword>
<reference evidence="7" key="1">
    <citation type="submission" date="2021-09" db="EMBL/GenBank/DDBJ databases">
        <title>Fulvivirga sp. isolated from coastal sediment.</title>
        <authorList>
            <person name="Yu H."/>
        </authorList>
    </citation>
    <scope>NUCLEOTIDE SEQUENCE</scope>
    <source>
        <strain evidence="7">1062</strain>
    </source>
</reference>
<dbReference type="PANTHER" id="PTHR30086">
    <property type="entry name" value="ARGININE EXPORTER PROTEIN ARGO"/>
    <property type="match status" value="1"/>
</dbReference>
<sequence>MTQTLIVAFIVSFFGSIPPGAINLSVLQLSVEGRSDAAVRFTLAAALIEIPYALIAIKFQALLERSPWLTDNFKLIAAIVLFILGISSLLTHRKQSTNKVLQSGFRKGILVSIFNPMAIPFWIAVTAYLVQHEWVDLNQAGGELAYIGGLALGTLSLLFGLIVLGKRLVPYFRNSEMLKRVPGIAFILLGLYSLAEYFHFL</sequence>
<feature type="transmembrane region" description="Helical" evidence="6">
    <location>
        <begin position="6"/>
        <end position="29"/>
    </location>
</feature>
<dbReference type="EMBL" id="JAIXNE010000001">
    <property type="protein sequence ID" value="MCA6074415.1"/>
    <property type="molecule type" value="Genomic_DNA"/>
</dbReference>
<evidence type="ECO:0000256" key="1">
    <source>
        <dbReference type="ARBA" id="ARBA00004651"/>
    </source>
</evidence>
<evidence type="ECO:0000256" key="3">
    <source>
        <dbReference type="ARBA" id="ARBA00022692"/>
    </source>
</evidence>
<name>A0A9X1HLZ0_9BACT</name>
<organism evidence="7 8">
    <name type="scientific">Fulvivirga sedimenti</name>
    <dbReference type="NCBI Taxonomy" id="2879465"/>
    <lineage>
        <taxon>Bacteria</taxon>
        <taxon>Pseudomonadati</taxon>
        <taxon>Bacteroidota</taxon>
        <taxon>Cytophagia</taxon>
        <taxon>Cytophagales</taxon>
        <taxon>Fulvivirgaceae</taxon>
        <taxon>Fulvivirga</taxon>
    </lineage>
</organism>
<comment type="caution">
    <text evidence="7">The sequence shown here is derived from an EMBL/GenBank/DDBJ whole genome shotgun (WGS) entry which is preliminary data.</text>
</comment>
<keyword evidence="3 6" id="KW-0812">Transmembrane</keyword>
<feature type="transmembrane region" description="Helical" evidence="6">
    <location>
        <begin position="104"/>
        <end position="124"/>
    </location>
</feature>
<feature type="transmembrane region" description="Helical" evidence="6">
    <location>
        <begin position="75"/>
        <end position="92"/>
    </location>
</feature>
<keyword evidence="8" id="KW-1185">Reference proteome</keyword>
<dbReference type="Pfam" id="PF01810">
    <property type="entry name" value="LysE"/>
    <property type="match status" value="1"/>
</dbReference>
<feature type="transmembrane region" description="Helical" evidence="6">
    <location>
        <begin position="41"/>
        <end position="63"/>
    </location>
</feature>